<dbReference type="EMBL" id="BAABLK010000093">
    <property type="protein sequence ID" value="GAA5229054.1"/>
    <property type="molecule type" value="Genomic_DNA"/>
</dbReference>
<feature type="region of interest" description="Disordered" evidence="5">
    <location>
        <begin position="161"/>
        <end position="180"/>
    </location>
</feature>
<comment type="caution">
    <text evidence="8">The sequence shown here is derived from an EMBL/GenBank/DDBJ whole genome shotgun (WGS) entry which is preliminary data.</text>
</comment>
<evidence type="ECO:0000256" key="3">
    <source>
        <dbReference type="ARBA" id="ARBA00023315"/>
    </source>
</evidence>
<sequence>MSEKTPAIRPAVIIGGNRIPFARSNGAYSTASNQDMLTAALDGLIARFGLQGQRIGAVAAGAVLKHSKDFNLVRECVLGTSLSAQTPAYDVQMACATGMEAIGSLANKIKLGQIDSGIGGGVDTTSDAPIAVSEGLREMLMELNRARSTSARLKALSKFRPRDLAPNAPGTGEPRTGLSMGDHQAITTKAWNITREAQDELALASHKNLAAAYDRNFFDDLITPFAGVSKDTNMRADSTLEKLASLKPAFGKNLGAEATMTAGNSTPLTDGASAVLLGSEEYARANDLPMLANFVDFEAAAVDFVHGAEGLLMAPTYAVARILERNNLTLQDFDFYEIHEAFAGTVLSTLAAWEDMDFCKNKLGLDTALGSIDRSKLNVNGSSLAAGHPFAATGGRIVATLAKMLHEKGSGRGLVSVCAAGGQGVVAIVEAR</sequence>
<keyword evidence="3 4" id="KW-0012">Acyltransferase</keyword>
<dbReference type="NCBIfam" id="NF006740">
    <property type="entry name" value="PRK09268.1"/>
    <property type="match status" value="1"/>
</dbReference>
<evidence type="ECO:0000259" key="7">
    <source>
        <dbReference type="Pfam" id="PF02803"/>
    </source>
</evidence>
<dbReference type="CDD" id="cd00751">
    <property type="entry name" value="thiolase"/>
    <property type="match status" value="1"/>
</dbReference>
<dbReference type="InterPro" id="IPR020616">
    <property type="entry name" value="Thiolase_N"/>
</dbReference>
<feature type="domain" description="Thiolase N-terminal" evidence="6">
    <location>
        <begin position="12"/>
        <end position="281"/>
    </location>
</feature>
<dbReference type="InterPro" id="IPR016039">
    <property type="entry name" value="Thiolase-like"/>
</dbReference>
<reference evidence="9" key="1">
    <citation type="journal article" date="2019" name="Int. J. Syst. Evol. Microbiol.">
        <title>The Global Catalogue of Microorganisms (GCM) 10K type strain sequencing project: providing services to taxonomists for standard genome sequencing and annotation.</title>
        <authorList>
            <consortium name="The Broad Institute Genomics Platform"/>
            <consortium name="The Broad Institute Genome Sequencing Center for Infectious Disease"/>
            <person name="Wu L."/>
            <person name="Ma J."/>
        </authorList>
    </citation>
    <scope>NUCLEOTIDE SEQUENCE [LARGE SCALE GENOMIC DNA]</scope>
    <source>
        <strain evidence="9">JCM 18952</strain>
    </source>
</reference>
<evidence type="ECO:0000259" key="6">
    <source>
        <dbReference type="Pfam" id="PF00108"/>
    </source>
</evidence>
<evidence type="ECO:0000256" key="5">
    <source>
        <dbReference type="SAM" id="MobiDB-lite"/>
    </source>
</evidence>
<dbReference type="PANTHER" id="PTHR42689:SF1">
    <property type="entry name" value="ACETYL-COA ACYLTRANSFERASE FADA2 (3-KETOACYL-COA THIOLASE) (BETA-KETOTHIOLASE)-RELATED"/>
    <property type="match status" value="1"/>
</dbReference>
<dbReference type="InterPro" id="IPR002155">
    <property type="entry name" value="Thiolase"/>
</dbReference>
<dbReference type="Proteomes" id="UP001501257">
    <property type="component" value="Unassembled WGS sequence"/>
</dbReference>
<dbReference type="NCBIfam" id="TIGR01930">
    <property type="entry name" value="AcCoA-C-Actrans"/>
    <property type="match status" value="1"/>
</dbReference>
<dbReference type="PIRSF" id="PIRSF000429">
    <property type="entry name" value="Ac-CoA_Ac_transf"/>
    <property type="match status" value="1"/>
</dbReference>
<protein>
    <submittedName>
        <fullName evidence="8">Acetyl-CoA C-acetyltransferase</fullName>
    </submittedName>
</protein>
<evidence type="ECO:0000256" key="1">
    <source>
        <dbReference type="ARBA" id="ARBA00010982"/>
    </source>
</evidence>
<dbReference type="Pfam" id="PF00108">
    <property type="entry name" value="Thiolase_N"/>
    <property type="match status" value="1"/>
</dbReference>
<accession>A0ABP9TQM8</accession>
<proteinExistence type="inferred from homology"/>
<organism evidence="8 9">
    <name type="scientific">Paeniglutamicibacter antarcticus</name>
    <dbReference type="NCBI Taxonomy" id="494023"/>
    <lineage>
        <taxon>Bacteria</taxon>
        <taxon>Bacillati</taxon>
        <taxon>Actinomycetota</taxon>
        <taxon>Actinomycetes</taxon>
        <taxon>Micrococcales</taxon>
        <taxon>Micrococcaceae</taxon>
        <taxon>Paeniglutamicibacter</taxon>
    </lineage>
</organism>
<feature type="domain" description="Thiolase C-terminal" evidence="7">
    <location>
        <begin position="289"/>
        <end position="430"/>
    </location>
</feature>
<dbReference type="Gene3D" id="3.40.47.10">
    <property type="match status" value="1"/>
</dbReference>
<dbReference type="SUPFAM" id="SSF53901">
    <property type="entry name" value="Thiolase-like"/>
    <property type="match status" value="2"/>
</dbReference>
<gene>
    <name evidence="8" type="ORF">GCM10025778_35930</name>
</gene>
<keyword evidence="9" id="KW-1185">Reference proteome</keyword>
<dbReference type="InterPro" id="IPR020617">
    <property type="entry name" value="Thiolase_C"/>
</dbReference>
<comment type="similarity">
    <text evidence="1 4">Belongs to the thiolase-like superfamily. Thiolase family.</text>
</comment>
<dbReference type="Pfam" id="PF02803">
    <property type="entry name" value="Thiolase_C"/>
    <property type="match status" value="1"/>
</dbReference>
<name>A0ABP9TQM8_9MICC</name>
<dbReference type="InterPro" id="IPR050521">
    <property type="entry name" value="3-ketoacyl-CoA_Thiolase"/>
</dbReference>
<evidence type="ECO:0000256" key="2">
    <source>
        <dbReference type="ARBA" id="ARBA00022679"/>
    </source>
</evidence>
<dbReference type="RefSeq" id="WP_210100755.1">
    <property type="nucleotide sequence ID" value="NZ_BAABLK010000093.1"/>
</dbReference>
<keyword evidence="2 4" id="KW-0808">Transferase</keyword>
<evidence type="ECO:0000313" key="8">
    <source>
        <dbReference type="EMBL" id="GAA5229054.1"/>
    </source>
</evidence>
<evidence type="ECO:0000256" key="4">
    <source>
        <dbReference type="RuleBase" id="RU003557"/>
    </source>
</evidence>
<evidence type="ECO:0000313" key="9">
    <source>
        <dbReference type="Proteomes" id="UP001501257"/>
    </source>
</evidence>
<dbReference type="PANTHER" id="PTHR42689">
    <property type="entry name" value="ACETYL-COA ACYLTRANSFERASE FADA2 (3-KETOACYL-COA THIOLASE) (BETA-KETOTHIOLASE)-RELATED"/>
    <property type="match status" value="1"/>
</dbReference>